<dbReference type="EMBL" id="SRYK01000087">
    <property type="protein sequence ID" value="TGY52168.1"/>
    <property type="molecule type" value="Genomic_DNA"/>
</dbReference>
<gene>
    <name evidence="7" type="ORF">CPQ89_09155</name>
    <name evidence="8" type="ORF">E5340_10730</name>
</gene>
<dbReference type="GO" id="GO:0003677">
    <property type="term" value="F:DNA binding"/>
    <property type="evidence" value="ECO:0007669"/>
    <property type="project" value="UniProtKB-KW"/>
</dbReference>
<reference evidence="8 10" key="2">
    <citation type="submission" date="2019-04" db="EMBL/GenBank/DDBJ databases">
        <title>Microbes associate with the intestines of laboratory mice.</title>
        <authorList>
            <person name="Navarre W."/>
            <person name="Wong E."/>
            <person name="Huang K."/>
            <person name="Tropini C."/>
            <person name="Ng K."/>
            <person name="Yu B."/>
        </authorList>
    </citation>
    <scope>NUCLEOTIDE SEQUENCE [LARGE SCALE GENOMIC DNA]</scope>
    <source>
        <strain evidence="8 10">NM26_J9</strain>
    </source>
</reference>
<dbReference type="Proteomes" id="UP000306855">
    <property type="component" value="Unassembled WGS sequence"/>
</dbReference>
<feature type="domain" description="Type I restriction modification DNA specificity" evidence="6">
    <location>
        <begin position="86"/>
        <end position="242"/>
    </location>
</feature>
<evidence type="ECO:0000313" key="9">
    <source>
        <dbReference type="Proteomes" id="UP000250143"/>
    </source>
</evidence>
<dbReference type="REBASE" id="257860">
    <property type="entry name" value="S3.Lmu141ORF9160P"/>
</dbReference>
<accession>A0A2Z4W073</accession>
<dbReference type="Proteomes" id="UP000250143">
    <property type="component" value="Chromosome"/>
</dbReference>
<keyword evidence="9" id="KW-1185">Reference proteome</keyword>
<evidence type="ECO:0000256" key="1">
    <source>
        <dbReference type="ARBA" id="ARBA00010923"/>
    </source>
</evidence>
<dbReference type="PANTHER" id="PTHR43140">
    <property type="entry name" value="TYPE-1 RESTRICTION ENZYME ECOKI SPECIFICITY PROTEIN"/>
    <property type="match status" value="1"/>
</dbReference>
<evidence type="ECO:0000313" key="10">
    <source>
        <dbReference type="Proteomes" id="UP000306855"/>
    </source>
</evidence>
<dbReference type="InterPro" id="IPR000055">
    <property type="entry name" value="Restrct_endonuc_typeI_TRD"/>
</dbReference>
<dbReference type="GO" id="GO:0009307">
    <property type="term" value="P:DNA restriction-modification system"/>
    <property type="evidence" value="ECO:0007669"/>
    <property type="project" value="UniProtKB-KW"/>
</dbReference>
<evidence type="ECO:0000256" key="3">
    <source>
        <dbReference type="ARBA" id="ARBA00023125"/>
    </source>
</evidence>
<dbReference type="InterPro" id="IPR051212">
    <property type="entry name" value="Type-I_RE_S_subunit"/>
</dbReference>
<comment type="similarity">
    <text evidence="1">Belongs to the type-I restriction system S methylase family.</text>
</comment>
<protein>
    <recommendedName>
        <fullName evidence="6">Type I restriction modification DNA specificity domain-containing protein</fullName>
    </recommendedName>
</protein>
<feature type="domain" description="Type I restriction modification DNA specificity" evidence="6">
    <location>
        <begin position="314"/>
        <end position="471"/>
    </location>
</feature>
<dbReference type="Gene3D" id="1.10.287.1120">
    <property type="entry name" value="Bipartite methylase S protein"/>
    <property type="match status" value="1"/>
</dbReference>
<dbReference type="InterPro" id="IPR044946">
    <property type="entry name" value="Restrct_endonuc_typeI_TRD_sf"/>
</dbReference>
<evidence type="ECO:0000259" key="6">
    <source>
        <dbReference type="Pfam" id="PF01420"/>
    </source>
</evidence>
<dbReference type="CDD" id="cd17266">
    <property type="entry name" value="RMtype1_S_Sau1132ORF3780P-TRD2-CR2_like"/>
    <property type="match status" value="1"/>
</dbReference>
<dbReference type="Gene3D" id="3.90.220.20">
    <property type="entry name" value="DNA methylase specificity domains"/>
    <property type="match status" value="2"/>
</dbReference>
<evidence type="ECO:0000256" key="2">
    <source>
        <dbReference type="ARBA" id="ARBA00022747"/>
    </source>
</evidence>
<keyword evidence="5" id="KW-0175">Coiled coil</keyword>
<dbReference type="EMBL" id="CP023566">
    <property type="protein sequence ID" value="AWZ41175.1"/>
    <property type="molecule type" value="Genomic_DNA"/>
</dbReference>
<name>A0A2Z4W073_9LACO</name>
<evidence type="ECO:0000256" key="5">
    <source>
        <dbReference type="SAM" id="Coils"/>
    </source>
</evidence>
<dbReference type="SUPFAM" id="SSF116734">
    <property type="entry name" value="DNA methylase specificity domain"/>
    <property type="match status" value="2"/>
</dbReference>
<dbReference type="AlphaFoldDB" id="A0A2Z4W073"/>
<dbReference type="Pfam" id="PF01420">
    <property type="entry name" value="Methylase_S"/>
    <property type="match status" value="2"/>
</dbReference>
<reference evidence="7 9" key="1">
    <citation type="submission" date="2017-09" db="EMBL/GenBank/DDBJ databases">
        <title>Predominant Lactobacillus spp. isolated from feces of mice subjected to short-term calorie restriction.</title>
        <authorList>
            <person name="Zhang C."/>
            <person name="Zhao L."/>
            <person name="Pan F."/>
        </authorList>
    </citation>
    <scope>NUCLEOTIDE SEQUENCE [LARGE SCALE GENOMIC DNA]</scope>
    <source>
        <strain evidence="7 9">CR141</strain>
    </source>
</reference>
<keyword evidence="3" id="KW-0238">DNA-binding</keyword>
<evidence type="ECO:0000256" key="4">
    <source>
        <dbReference type="ARBA" id="ARBA00038652"/>
    </source>
</evidence>
<feature type="coiled-coil region" evidence="5">
    <location>
        <begin position="224"/>
        <end position="254"/>
    </location>
</feature>
<comment type="subunit">
    <text evidence="4">The methyltransferase is composed of M and S polypeptides.</text>
</comment>
<evidence type="ECO:0000313" key="7">
    <source>
        <dbReference type="EMBL" id="AWZ41175.1"/>
    </source>
</evidence>
<organism evidence="8 10">
    <name type="scientific">Ligilactobacillus murinus</name>
    <dbReference type="NCBI Taxonomy" id="1622"/>
    <lineage>
        <taxon>Bacteria</taxon>
        <taxon>Bacillati</taxon>
        <taxon>Bacillota</taxon>
        <taxon>Bacilli</taxon>
        <taxon>Lactobacillales</taxon>
        <taxon>Lactobacillaceae</taxon>
        <taxon>Ligilactobacillus</taxon>
    </lineage>
</organism>
<evidence type="ECO:0000313" key="8">
    <source>
        <dbReference type="EMBL" id="TGY52168.1"/>
    </source>
</evidence>
<sequence>MIDTKVLREKILDLAMRGKLVPQDPNDEPASELLKRIKAEKEELIKQKKIKRDKNETEIFKGDDGLHYEKFADGTVNPLLTTLDFPDNWLPIKLSQILRVSSGKSLKRTQLTEDGNVPVYGAHGIMGSYSEGFIEKGTLLIGRVGFYAGSIMRTKEFSWVTDNSLIVSSSSVVNSNFLELSLKHLNLGSLTSQTAQPVISGQKIYSQIIFLPPVNEQTKIVDSYNELISKVNTIEKEQEQLKQLATQLKQKVLDVAMQGKLVPQDPNDEPASVLLEKIRAEKQRLYEEGKIKKKDLVETELVKDGDNAYYGKLPKTWIKSKLFSVANVIMGQSPKGNNVTSEFSLNAVEFHQGKSDFGEKFLNPSGKYTSQITKEIEIPSIVMSVRAPVGDVNLTRKTIVIGRGLAAIQPYGYSLEYLYHFLLTQKSILEQQATGTTFKAIGGEVLRNLPIALPAEKEQIRIVNLINSVFEVESQLMK</sequence>
<keyword evidence="2" id="KW-0680">Restriction system</keyword>
<dbReference type="PANTHER" id="PTHR43140:SF1">
    <property type="entry name" value="TYPE I RESTRICTION ENZYME ECOKI SPECIFICITY SUBUNIT"/>
    <property type="match status" value="1"/>
</dbReference>
<proteinExistence type="inferred from homology"/>